<feature type="compositionally biased region" description="Basic and acidic residues" evidence="2">
    <location>
        <begin position="1061"/>
        <end position="1077"/>
    </location>
</feature>
<dbReference type="InterPro" id="IPR000198">
    <property type="entry name" value="RhoGAP_dom"/>
</dbReference>
<dbReference type="InterPro" id="IPR001849">
    <property type="entry name" value="PH_domain"/>
</dbReference>
<feature type="compositionally biased region" description="Low complexity" evidence="2">
    <location>
        <begin position="1983"/>
        <end position="1992"/>
    </location>
</feature>
<feature type="region of interest" description="Disordered" evidence="2">
    <location>
        <begin position="364"/>
        <end position="402"/>
    </location>
</feature>
<feature type="compositionally biased region" description="Polar residues" evidence="2">
    <location>
        <begin position="314"/>
        <end position="332"/>
    </location>
</feature>
<dbReference type="SMART" id="SM00233">
    <property type="entry name" value="PH"/>
    <property type="match status" value="1"/>
</dbReference>
<feature type="compositionally biased region" description="Polar residues" evidence="2">
    <location>
        <begin position="430"/>
        <end position="445"/>
    </location>
</feature>
<dbReference type="Gene3D" id="2.30.29.30">
    <property type="entry name" value="Pleckstrin-homology domain (PH domain)/Phosphotyrosine-binding domain (PTB)"/>
    <property type="match status" value="1"/>
</dbReference>
<evidence type="ECO:0008006" key="8">
    <source>
        <dbReference type="Google" id="ProtNLM"/>
    </source>
</evidence>
<feature type="compositionally biased region" description="Basic and acidic residues" evidence="2">
    <location>
        <begin position="762"/>
        <end position="773"/>
    </location>
</feature>
<feature type="region of interest" description="Disordered" evidence="2">
    <location>
        <begin position="430"/>
        <end position="478"/>
    </location>
</feature>
<dbReference type="STRING" id="400727.A0A2T7P826"/>
<evidence type="ECO:0000259" key="3">
    <source>
        <dbReference type="PROSITE" id="PS50003"/>
    </source>
</evidence>
<keyword evidence="7" id="KW-1185">Reference proteome</keyword>
<dbReference type="SUPFAM" id="SSF50156">
    <property type="entry name" value="PDZ domain-like"/>
    <property type="match status" value="1"/>
</dbReference>
<dbReference type="Pfam" id="PF00620">
    <property type="entry name" value="RhoGAP"/>
    <property type="match status" value="1"/>
</dbReference>
<dbReference type="PROSITE" id="PS50106">
    <property type="entry name" value="PDZ"/>
    <property type="match status" value="1"/>
</dbReference>
<gene>
    <name evidence="6" type="ORF">C0Q70_08836</name>
</gene>
<feature type="region of interest" description="Disordered" evidence="2">
    <location>
        <begin position="734"/>
        <end position="790"/>
    </location>
</feature>
<sequence length="2088" mass="229494">MEVLAGERDGQGHLSQLLSWQGPRTVVLLRSPEGFGFTLRHFIVYPPESTEPYSQVGETFTQSLSWDDCRRRVCGGVEPLDTIFVKNVQEDSSADLAGLTPGDRIVAVNGEPISGKNYAEAYQSHNVESVTGSSASLADAAFSLSSSDLLPSSQDLSHNPMHKSAIELAVSPSGSQSLGSSPTSFPTQSLRHARSGSHFPVSQDTDSSSSRYAGVRDEGVSHRGMSGPAGRPMSQDSALRLSGGVPSRTKYSFGLYFPPRTMPTSPHYKAASADNLSRSSAGQQEQILRIAADASGAGSLPEGTGVKDLEPSSRLGTKNSSPYHSYTLSSAGQEWDKGRRGRDGRYYVPVLNQSSFADSKNYASTGRTRMVERPHRASTGSSVSVTAQPGLERSHRASMGSSLQMETRTLDTGSASGHTTFVVRIPVNGSVGSSPQHSYGSSFAVTRSPRHTQIDVQRSSPVQRLQSPDTGQSLEVQPGFAGPLAAADRNRSVWQRKVLFENGKNENTSIKKSPNNHLSELEKLTSQRKFASVATRMASFEKSSDEDTEETQTRESTPQPKSHPAVKVRRLSLEQSSGTETDGTMVAENTREEQVADSSTQDGSEFAAVSVKGSSPIRVYVSPSTQNISSPPVLEVVPVCQSGQQGIPSEIRQPVCLELHSSQQQVQPIHPLQPVQIVQPLKRDSSPMQVSEPLLQSSHSRPSSIHSWPQSEPEWHTHSYEVEYLQPRLSLLDTGGSRPARKPSYLSAINTPSSRYTLTPSPEHDQVDRDDHQASPSRYLPPPGANLSSVMSASDSAVSFGCQDMPQVTSPSLSTSSVDTLSSVILRKKTAAMIEDSTAKLHRRTSYLMATARDRSNNATTTVQGTSFNLTIPEEPPLTPVHRQYSLNKLKSFFGEQTPTILEATERKALESPLPDITREGPMWCKVSVYDGKKCSDRSWKQVWAVLRGHALFLLKDRRETSGQSAFGFEEPPVSIKSCLVEIVHDYSRKRKNVFRLTTYTESVYLLQAEDKGTMMSWIQAIKTNNSPDHDDDGMGSLELIRRKASTQSEQSSVQTSPQAVHRDKEKEKEKEKEKTKKLAALSFKAKLPHSPSVRRKKNEESGSRKGWKGLIMPRSFKKQTNEEGSHGGGAEAESEDLSKFTFGVPLEDCFPSPNNEYVPLIVELCTRIVEARGLEVVGVYRVPGNSVAVGHMQEELNRGIENLNMDNDKWLDVNVVSSLLKAFFRKLPEPLVTTALYDKFIEANRNQNPEKRMLKLKRLLHTLPEQHYETFKHLAEHLSRVAAHGHINKMDARNLAIMFGPTLIRKVEDDTVSLVTDMSDQCRIVESIILHNEWFFSTWTHDHHVPIDNSDTPQPSALDTRVPRDDDEDADSAINTKEIISSIVTAANKKLKLRQQTKSSDSLDLDSTFSQLGSDSTLYSHSGMDASDCSFRERNIDAAVQRATILAKSQSSLSSSRSASEEVLDSRATAPLATSEPDFLDWDERRHFGGRSRHVAEDVLLEHSDEVEVGGWVGRETLDWLKRLEQEARTIRRLEEQRQRDMEKRRRQQQAIERELQRSQRDLEMEDAHTVEDILAWNPQSQDTFMAGATKTSTPLAWIPTSTYQPTTPSRPLQEMAQPSMLSTDVRSVATVIPKSKVESSQRLSGGGGKYFVSVANTRNHNMTHASSVENMLDAVAASHASRTGSLENMLDGHPSHDQQQGVVGKGYNAGGVPRHGSLDSLLDMIDRHEHHQGEAASSDSEDGSDLLTSLTTTFDQKLQVLLNPRYRLTSRHTRASAPNKASGGFGHGDHVGVGQPGIVQGQETLLMEREWSRGREPTFRDPSLHRGPRTDAKVGIASRFEWGPNSIATSASSGLNGAAASRRVQMPDFRNFSSRALRLENNSGSIALTQPRKLPSAESTDGQSAPDALNRPVWTRDTITKSQKMEVNTALARRSREIKSSVIRDAGKVGLQTLGTGQEAVDSNRQQESQASKNFTMALTSSGSGASSSGAGKGKQDIKEDNPASSRARSKRRHTVGGTADLEHFKALVAICGQPSDPRPSAWDQLQPTSKENSNHDRSLLSWMRKERLRGSTPNLANLGCHDPAF</sequence>
<dbReference type="Gene3D" id="2.30.42.10">
    <property type="match status" value="1"/>
</dbReference>
<dbReference type="OrthoDB" id="6281275at2759"/>
<dbReference type="Gene3D" id="1.10.555.10">
    <property type="entry name" value="Rho GTPase activation protein"/>
    <property type="match status" value="1"/>
</dbReference>
<feature type="region of interest" description="Disordered" evidence="2">
    <location>
        <begin position="1538"/>
        <end position="1564"/>
    </location>
</feature>
<dbReference type="SUPFAM" id="SSF48350">
    <property type="entry name" value="GTPase activation domain, GAP"/>
    <property type="match status" value="1"/>
</dbReference>
<feature type="compositionally biased region" description="Polar residues" evidence="2">
    <location>
        <begin position="378"/>
        <end position="387"/>
    </location>
</feature>
<dbReference type="GO" id="GO:0005096">
    <property type="term" value="F:GTPase activator activity"/>
    <property type="evidence" value="ECO:0007669"/>
    <property type="project" value="UniProtKB-KW"/>
</dbReference>
<evidence type="ECO:0000259" key="4">
    <source>
        <dbReference type="PROSITE" id="PS50106"/>
    </source>
</evidence>
<dbReference type="InterPro" id="IPR011993">
    <property type="entry name" value="PH-like_dom_sf"/>
</dbReference>
<organism evidence="6 7">
    <name type="scientific">Pomacea canaliculata</name>
    <name type="common">Golden apple snail</name>
    <dbReference type="NCBI Taxonomy" id="400727"/>
    <lineage>
        <taxon>Eukaryota</taxon>
        <taxon>Metazoa</taxon>
        <taxon>Spiralia</taxon>
        <taxon>Lophotrochozoa</taxon>
        <taxon>Mollusca</taxon>
        <taxon>Gastropoda</taxon>
        <taxon>Caenogastropoda</taxon>
        <taxon>Architaenioglossa</taxon>
        <taxon>Ampullarioidea</taxon>
        <taxon>Ampullariidae</taxon>
        <taxon>Pomacea</taxon>
    </lineage>
</organism>
<evidence type="ECO:0000259" key="5">
    <source>
        <dbReference type="PROSITE" id="PS50238"/>
    </source>
</evidence>
<feature type="domain" description="Rho-GAP" evidence="5">
    <location>
        <begin position="1145"/>
        <end position="1337"/>
    </location>
</feature>
<feature type="compositionally biased region" description="Low complexity" evidence="2">
    <location>
        <begin position="1046"/>
        <end position="1059"/>
    </location>
</feature>
<protein>
    <recommendedName>
        <fullName evidence="8">Rho GTPase-activating protein 21</fullName>
    </recommendedName>
</protein>
<dbReference type="GO" id="GO:0007165">
    <property type="term" value="P:signal transduction"/>
    <property type="evidence" value="ECO:0007669"/>
    <property type="project" value="InterPro"/>
</dbReference>
<feature type="region of interest" description="Disordered" evidence="2">
    <location>
        <begin position="537"/>
        <end position="584"/>
    </location>
</feature>
<feature type="compositionally biased region" description="Polar residues" evidence="2">
    <location>
        <begin position="573"/>
        <end position="582"/>
    </location>
</feature>
<dbReference type="EMBL" id="PZQS01000005">
    <property type="protein sequence ID" value="PVD29582.1"/>
    <property type="molecule type" value="Genomic_DNA"/>
</dbReference>
<dbReference type="SMART" id="SM00228">
    <property type="entry name" value="PDZ"/>
    <property type="match status" value="1"/>
</dbReference>
<feature type="region of interest" description="Disordered" evidence="2">
    <location>
        <begin position="293"/>
        <end position="341"/>
    </location>
</feature>
<evidence type="ECO:0000313" key="7">
    <source>
        <dbReference type="Proteomes" id="UP000245119"/>
    </source>
</evidence>
<feature type="compositionally biased region" description="Low complexity" evidence="2">
    <location>
        <begin position="1450"/>
        <end position="1459"/>
    </location>
</feature>
<dbReference type="Pfam" id="PF17820">
    <property type="entry name" value="PDZ_6"/>
    <property type="match status" value="1"/>
</dbReference>
<dbReference type="Proteomes" id="UP000245119">
    <property type="component" value="Linkage Group LG5"/>
</dbReference>
<accession>A0A2T7P826</accession>
<feature type="compositionally biased region" description="Low complexity" evidence="2">
    <location>
        <begin position="697"/>
        <end position="707"/>
    </location>
</feature>
<evidence type="ECO:0000256" key="2">
    <source>
        <dbReference type="SAM" id="MobiDB-lite"/>
    </source>
</evidence>
<comment type="caution">
    <text evidence="6">The sequence shown here is derived from an EMBL/GenBank/DDBJ whole genome shotgun (WGS) entry which is preliminary data.</text>
</comment>
<feature type="region of interest" description="Disordered" evidence="2">
    <location>
        <begin position="1693"/>
        <end position="1717"/>
    </location>
</feature>
<feature type="domain" description="PDZ" evidence="4">
    <location>
        <begin position="83"/>
        <end position="121"/>
    </location>
</feature>
<dbReference type="PANTHER" id="PTHR23175:SF23">
    <property type="entry name" value="PDZ DOMAIN-CONTAINING PROTEIN"/>
    <property type="match status" value="1"/>
</dbReference>
<feature type="region of interest" description="Disordered" evidence="2">
    <location>
        <begin position="2038"/>
        <end position="2061"/>
    </location>
</feature>
<feature type="compositionally biased region" description="Polar residues" evidence="2">
    <location>
        <begin position="200"/>
        <end position="211"/>
    </location>
</feature>
<dbReference type="Pfam" id="PF15410">
    <property type="entry name" value="PH_9"/>
    <property type="match status" value="1"/>
</dbReference>
<feature type="region of interest" description="Disordered" evidence="2">
    <location>
        <begin position="1044"/>
        <end position="1135"/>
    </location>
</feature>
<dbReference type="InterPro" id="IPR008936">
    <property type="entry name" value="Rho_GTPase_activation_prot"/>
</dbReference>
<dbReference type="InterPro" id="IPR041681">
    <property type="entry name" value="PH_9"/>
</dbReference>
<dbReference type="PROSITE" id="PS50003">
    <property type="entry name" value="PH_DOMAIN"/>
    <property type="match status" value="1"/>
</dbReference>
<dbReference type="InterPro" id="IPR036034">
    <property type="entry name" value="PDZ_sf"/>
</dbReference>
<feature type="compositionally biased region" description="Polar residues" evidence="2">
    <location>
        <begin position="454"/>
        <end position="475"/>
    </location>
</feature>
<feature type="region of interest" description="Disordered" evidence="2">
    <location>
        <begin position="682"/>
        <end position="711"/>
    </location>
</feature>
<dbReference type="PROSITE" id="PS50238">
    <property type="entry name" value="RHOGAP"/>
    <property type="match status" value="1"/>
</dbReference>
<feature type="region of interest" description="Disordered" evidence="2">
    <location>
        <begin position="171"/>
        <end position="244"/>
    </location>
</feature>
<feature type="compositionally biased region" description="Polar residues" evidence="2">
    <location>
        <begin position="747"/>
        <end position="760"/>
    </location>
</feature>
<dbReference type="SUPFAM" id="SSF50729">
    <property type="entry name" value="PH domain-like"/>
    <property type="match status" value="1"/>
</dbReference>
<feature type="region of interest" description="Disordered" evidence="2">
    <location>
        <begin position="1885"/>
        <end position="1930"/>
    </location>
</feature>
<dbReference type="InterPro" id="IPR041489">
    <property type="entry name" value="PDZ_6"/>
</dbReference>
<dbReference type="InterPro" id="IPR001478">
    <property type="entry name" value="PDZ"/>
</dbReference>
<feature type="compositionally biased region" description="Low complexity" evidence="2">
    <location>
        <begin position="171"/>
        <end position="184"/>
    </location>
</feature>
<reference evidence="6 7" key="1">
    <citation type="submission" date="2018-04" db="EMBL/GenBank/DDBJ databases">
        <title>The genome of golden apple snail Pomacea canaliculata provides insight into stress tolerance and invasive adaptation.</title>
        <authorList>
            <person name="Liu C."/>
            <person name="Liu B."/>
            <person name="Ren Y."/>
            <person name="Zhang Y."/>
            <person name="Wang H."/>
            <person name="Li S."/>
            <person name="Jiang F."/>
            <person name="Yin L."/>
            <person name="Zhang G."/>
            <person name="Qian W."/>
            <person name="Fan W."/>
        </authorList>
    </citation>
    <scope>NUCLEOTIDE SEQUENCE [LARGE SCALE GENOMIC DNA]</scope>
    <source>
        <strain evidence="6">SZHN2017</strain>
        <tissue evidence="6">Muscle</tissue>
    </source>
</reference>
<feature type="region of interest" description="Disordered" evidence="2">
    <location>
        <begin position="1448"/>
        <end position="1471"/>
    </location>
</feature>
<dbReference type="FunFam" id="1.10.555.10:FF:000058">
    <property type="entry name" value="GTPase-activating protein pac-1"/>
    <property type="match status" value="1"/>
</dbReference>
<dbReference type="SMART" id="SM00324">
    <property type="entry name" value="RhoGAP"/>
    <property type="match status" value="1"/>
</dbReference>
<evidence type="ECO:0000313" key="6">
    <source>
        <dbReference type="EMBL" id="PVD29582.1"/>
    </source>
</evidence>
<feature type="region of interest" description="Disordered" evidence="2">
    <location>
        <begin position="1347"/>
        <end position="1374"/>
    </location>
</feature>
<evidence type="ECO:0000256" key="1">
    <source>
        <dbReference type="ARBA" id="ARBA00022468"/>
    </source>
</evidence>
<feature type="compositionally biased region" description="Basic and acidic residues" evidence="2">
    <location>
        <begin position="1553"/>
        <end position="1564"/>
    </location>
</feature>
<feature type="region of interest" description="Disordered" evidence="2">
    <location>
        <begin position="1981"/>
        <end position="2021"/>
    </location>
</feature>
<proteinExistence type="predicted"/>
<dbReference type="PANTHER" id="PTHR23175">
    <property type="entry name" value="PDZ DOMAIN-CONTAINING PROTEIN"/>
    <property type="match status" value="1"/>
</dbReference>
<feature type="domain" description="PH" evidence="3">
    <location>
        <begin position="916"/>
        <end position="1027"/>
    </location>
</feature>
<name>A0A2T7P826_POMCA</name>
<keyword evidence="1" id="KW-0343">GTPase activation</keyword>